<evidence type="ECO:0000313" key="1">
    <source>
        <dbReference type="EMBL" id="GCE15087.1"/>
    </source>
</evidence>
<proteinExistence type="predicted"/>
<keyword evidence="2" id="KW-1185">Reference proteome</keyword>
<dbReference type="EMBL" id="BIFR01000002">
    <property type="protein sequence ID" value="GCE15087.1"/>
    <property type="molecule type" value="Genomic_DNA"/>
</dbReference>
<sequence>MDNYKDFNKIFAKRLEEGFDDEVSEKDVPHYRTVHPKLMHSTHHVGALDGSDQQLFALEGNPDAGLAIWATLYIEYALSHPHEELYREGPGSEPWAAHDVHYYQLAVKYGKYQDDKNRGLRNDYYAIRQILSSARATEPPLYEIEKNPRNFTVREEAALARANEEWRALRRSYTYQLAPHDLLLRDGRFNCQLEQAASSVDQSGREASIAQVRAIAVVKSGDMYGYLYPCIQYISRKTTSAFYFRIPKHMIEQCYQNEVYKRRKTLMLGGRDHTDLAGIGAAWVAFCPDPYKPETFVILEFNLYDLFYYKKLAKQAIILHDWQQNYLTGPTHHGDVYVTDILIHEEYDVENLIEPAVQEILWLCDQEVGRFNYPNLLGTAHHDVVLTQKKAKFLRPHYYEEIMNDSNILLERLISFNFVEDPHKIHNIY</sequence>
<dbReference type="RefSeq" id="WP_126582597.1">
    <property type="nucleotide sequence ID" value="NZ_BIFR01000002.1"/>
</dbReference>
<accession>A0A402A7F3</accession>
<evidence type="ECO:0000313" key="2">
    <source>
        <dbReference type="Proteomes" id="UP000287352"/>
    </source>
</evidence>
<dbReference type="AlphaFoldDB" id="A0A402A7F3"/>
<name>A0A402A7F3_9CHLR</name>
<reference evidence="2" key="1">
    <citation type="submission" date="2018-12" db="EMBL/GenBank/DDBJ databases">
        <title>Tengunoibacter tsumagoiensis gen. nov., sp. nov., Dictyobacter kobayashii sp. nov., D. alpinus sp. nov., and D. joshuensis sp. nov. and description of Dictyobacteraceae fam. nov. within the order Ktedonobacterales isolated from Tengu-no-mugimeshi.</title>
        <authorList>
            <person name="Wang C.M."/>
            <person name="Zheng Y."/>
            <person name="Sakai Y."/>
            <person name="Toyoda A."/>
            <person name="Minakuchi Y."/>
            <person name="Abe K."/>
            <person name="Yokota A."/>
            <person name="Yabe S."/>
        </authorList>
    </citation>
    <scope>NUCLEOTIDE SEQUENCE [LARGE SCALE GENOMIC DNA]</scope>
    <source>
        <strain evidence="2">Uno3</strain>
    </source>
</reference>
<protein>
    <submittedName>
        <fullName evidence="1">Uncharacterized protein</fullName>
    </submittedName>
</protein>
<dbReference type="Proteomes" id="UP000287352">
    <property type="component" value="Unassembled WGS sequence"/>
</dbReference>
<organism evidence="1 2">
    <name type="scientific">Tengunoibacter tsumagoiensis</name>
    <dbReference type="NCBI Taxonomy" id="2014871"/>
    <lineage>
        <taxon>Bacteria</taxon>
        <taxon>Bacillati</taxon>
        <taxon>Chloroflexota</taxon>
        <taxon>Ktedonobacteria</taxon>
        <taxon>Ktedonobacterales</taxon>
        <taxon>Dictyobacteraceae</taxon>
        <taxon>Tengunoibacter</taxon>
    </lineage>
</organism>
<comment type="caution">
    <text evidence="1">The sequence shown here is derived from an EMBL/GenBank/DDBJ whole genome shotgun (WGS) entry which is preliminary data.</text>
</comment>
<dbReference type="OrthoDB" id="9820738at2"/>
<gene>
    <name evidence="1" type="ORF">KTT_49460</name>
</gene>